<dbReference type="Gene3D" id="2.60.40.10">
    <property type="entry name" value="Immunoglobulins"/>
    <property type="match status" value="1"/>
</dbReference>
<evidence type="ECO:0000256" key="1">
    <source>
        <dbReference type="SAM" id="SignalP"/>
    </source>
</evidence>
<evidence type="ECO:0000313" key="3">
    <source>
        <dbReference type="EMBL" id="QPI50403.1"/>
    </source>
</evidence>
<feature type="chain" id="PRO_5046649674" evidence="1">
    <location>
        <begin position="23"/>
        <end position="953"/>
    </location>
</feature>
<dbReference type="Gene3D" id="1.50.10.10">
    <property type="match status" value="1"/>
</dbReference>
<protein>
    <submittedName>
        <fullName evidence="3">Esterase</fullName>
    </submittedName>
</protein>
<keyword evidence="4" id="KW-1185">Reference proteome</keyword>
<keyword evidence="1" id="KW-0732">Signal</keyword>
<dbReference type="RefSeq" id="WP_206089957.1">
    <property type="nucleotide sequence ID" value="NZ_CP065053.1"/>
</dbReference>
<dbReference type="SUPFAM" id="SSF81296">
    <property type="entry name" value="E set domains"/>
    <property type="match status" value="1"/>
</dbReference>
<dbReference type="InterPro" id="IPR008928">
    <property type="entry name" value="6-hairpin_glycosidase_sf"/>
</dbReference>
<dbReference type="Proteomes" id="UP000662888">
    <property type="component" value="Chromosome"/>
</dbReference>
<name>A0AA49A8D5_9BURK</name>
<feature type="signal peptide" evidence="1">
    <location>
        <begin position="1"/>
        <end position="22"/>
    </location>
</feature>
<dbReference type="InterPro" id="IPR014756">
    <property type="entry name" value="Ig_E-set"/>
</dbReference>
<sequence>MFKTTRLLAAAALFSASAAGIADSGTLAAPMYLRGGFNGWGLDHPLASKGNGVYEAEILVSPGYHGFKIGSKDWSAEWVIDPSAKVTIAAGTSYRMQARPGPEDYLFVKKTSTWRFTIDVSDPAAPLVRAVQTGTPPASTADPHRGHAAGSASEYRIIDGTSATVRYSTPDAAAALRSYTQSTTMALRDPGPQSTTYREAADRPTVRSGSLAFDALFALALDEMKRNAVAQITDGNYNGAAAIDCDCFETGEKWHYVWTRDLSYAADLGLAMLDPERVRNSLDFKLSGYRHGIARAPQVAGSADGRQIVQDTGSGGSWPVSTDRVAWALGAEAALNNLPAAQRAPFAARALEALVNTLENDRIAAFDPASGLYMGEQSFLDWRDQSYAAWIVTDLASLASSKALSTNVLHYKALTLAASLAHDSGDLARSAKYAGWADALKRSINERLWLEDAGMYSSLTAPHFDGAPLHKFDWLGQALAILTGVADGERARRILASYPHGPMGAPVIYPQQPGMPVYHNRAIWPFVTAYGLKAASLHANVSVADAAYDTLMRGAALNLSNMENLEWISGQPLLLDEQHPGLIGPVINSKRQLWSVGGYLGMVIGNVFGVSVSGSGIKVRPFITAKLRRETFGAASLIALDNLTVRGKRIKVRITLPDATTKTGYYPLKTITVNGAAAAQSIGWEQLPDNATIDVALGSLQQGDQQVRRVVAAPYAEGPDVFGPREPSIAQGTRAATLRIDANGNGAGTVYNVYRDGKLIAAGVGTGDWRDHAAPAAACYAIEAQFSVSGNRGHHSVPHCTGTAIEVAAMVDGVAQPQVKDWGKPGERLRFGAIRIAQAGEYGVQVRYHNGANQINLGISGGVKWLVLKDASGRIAAQGVVQLPHARIDKTGAPPVMSTPLHTRLTPGLYALEMSDFYNMSYLQSNSTFSAAGGAEGPSNKFDVIGARLLRLK</sequence>
<dbReference type="InterPro" id="IPR013783">
    <property type="entry name" value="Ig-like_fold"/>
</dbReference>
<feature type="domain" description="Mannosylglycerate hydrolase MGH1-like glycoside hydrolase" evidence="2">
    <location>
        <begin position="256"/>
        <end position="553"/>
    </location>
</feature>
<evidence type="ECO:0000259" key="2">
    <source>
        <dbReference type="Pfam" id="PF22422"/>
    </source>
</evidence>
<gene>
    <name evidence="3" type="ORF">IV454_01870</name>
</gene>
<dbReference type="SUPFAM" id="SSF48208">
    <property type="entry name" value="Six-hairpin glycosidases"/>
    <property type="match status" value="1"/>
</dbReference>
<evidence type="ECO:0000313" key="4">
    <source>
        <dbReference type="Proteomes" id="UP000662888"/>
    </source>
</evidence>
<proteinExistence type="predicted"/>
<reference evidence="3 4" key="1">
    <citation type="submission" date="2020-11" db="EMBL/GenBank/DDBJ databases">
        <authorList>
            <person name="Sun Q."/>
        </authorList>
    </citation>
    <scope>NUCLEOTIDE SEQUENCE [LARGE SCALE GENOMIC DNA]</scope>
    <source>
        <strain evidence="3 4">P8398</strain>
    </source>
</reference>
<dbReference type="Pfam" id="PF22422">
    <property type="entry name" value="MGH1-like_GH"/>
    <property type="match status" value="1"/>
</dbReference>
<dbReference type="InterPro" id="IPR012341">
    <property type="entry name" value="6hp_glycosidase-like_sf"/>
</dbReference>
<dbReference type="InterPro" id="IPR054491">
    <property type="entry name" value="MGH1-like_GH"/>
</dbReference>
<dbReference type="EMBL" id="CP065053">
    <property type="protein sequence ID" value="QPI50403.1"/>
    <property type="molecule type" value="Genomic_DNA"/>
</dbReference>
<organism evidence="3 4">
    <name type="scientific">Massilia antarctica</name>
    <dbReference type="NCBI Taxonomy" id="2765360"/>
    <lineage>
        <taxon>Bacteria</taxon>
        <taxon>Pseudomonadati</taxon>
        <taxon>Pseudomonadota</taxon>
        <taxon>Betaproteobacteria</taxon>
        <taxon>Burkholderiales</taxon>
        <taxon>Oxalobacteraceae</taxon>
        <taxon>Telluria group</taxon>
        <taxon>Massilia</taxon>
    </lineage>
</organism>
<accession>A0AA49A8D5</accession>